<proteinExistence type="predicted"/>
<dbReference type="InterPro" id="IPR037914">
    <property type="entry name" value="SpoVT-AbrB_sf"/>
</dbReference>
<evidence type="ECO:0000313" key="2">
    <source>
        <dbReference type="Proteomes" id="UP000229236"/>
    </source>
</evidence>
<dbReference type="AlphaFoldDB" id="A0A2M8D6Y1"/>
<dbReference type="SUPFAM" id="SSF89447">
    <property type="entry name" value="AbrB/MazE/MraZ-like"/>
    <property type="match status" value="1"/>
</dbReference>
<organism evidence="1 2">
    <name type="scientific">Candidatus Yonathbacteria bacterium CG_4_9_14_0_8_um_filter_46_47</name>
    <dbReference type="NCBI Taxonomy" id="1975106"/>
    <lineage>
        <taxon>Bacteria</taxon>
        <taxon>Candidatus Yonathiibacteriota</taxon>
    </lineage>
</organism>
<protein>
    <submittedName>
        <fullName evidence="1">Uncharacterized protein</fullName>
    </submittedName>
</protein>
<dbReference type="Gene3D" id="2.10.260.10">
    <property type="match status" value="1"/>
</dbReference>
<sequence>CGEKYYDADSEQQKHIDEITHRLHTHYKSLHLRRKLSRSGDSLLLRIPRDVEREYGLNENIEVEISAYDKKKIIIEVV</sequence>
<reference evidence="2" key="1">
    <citation type="submission" date="2017-09" db="EMBL/GenBank/DDBJ databases">
        <title>Depth-based differentiation of microbial function through sediment-hosted aquifers and enrichment of novel symbionts in the deep terrestrial subsurface.</title>
        <authorList>
            <person name="Probst A.J."/>
            <person name="Ladd B."/>
            <person name="Jarett J.K."/>
            <person name="Geller-Mcgrath D.E."/>
            <person name="Sieber C.M.K."/>
            <person name="Emerson J.B."/>
            <person name="Anantharaman K."/>
            <person name="Thomas B.C."/>
            <person name="Malmstrom R."/>
            <person name="Stieglmeier M."/>
            <person name="Klingl A."/>
            <person name="Woyke T."/>
            <person name="Ryan C.M."/>
            <person name="Banfield J.F."/>
        </authorList>
    </citation>
    <scope>NUCLEOTIDE SEQUENCE [LARGE SCALE GENOMIC DNA]</scope>
</reference>
<evidence type="ECO:0000313" key="1">
    <source>
        <dbReference type="EMBL" id="PJB82728.1"/>
    </source>
</evidence>
<feature type="non-terminal residue" evidence="1">
    <location>
        <position position="1"/>
    </location>
</feature>
<dbReference type="Proteomes" id="UP000229236">
    <property type="component" value="Unassembled WGS sequence"/>
</dbReference>
<gene>
    <name evidence="1" type="ORF">CO088_02945</name>
</gene>
<comment type="caution">
    <text evidence="1">The sequence shown here is derived from an EMBL/GenBank/DDBJ whole genome shotgun (WGS) entry which is preliminary data.</text>
</comment>
<accession>A0A2M8D6Y1</accession>
<name>A0A2M8D6Y1_9BACT</name>
<dbReference type="EMBL" id="PFTM01000051">
    <property type="protein sequence ID" value="PJB82728.1"/>
    <property type="molecule type" value="Genomic_DNA"/>
</dbReference>